<reference evidence="2" key="1">
    <citation type="journal article" date="2014" name="Nat. Commun.">
        <title>Genome sequence of mungbean and insights into evolution within Vigna species.</title>
        <authorList>
            <person name="Kang Y.J."/>
            <person name="Kim S.K."/>
            <person name="Kim M.Y."/>
            <person name="Lestari P."/>
            <person name="Kim K.H."/>
            <person name="Ha B.K."/>
            <person name="Jun T.H."/>
            <person name="Hwang W.J."/>
            <person name="Lee T."/>
            <person name="Lee J."/>
            <person name="Shim S."/>
            <person name="Yoon M.Y."/>
            <person name="Jang Y.E."/>
            <person name="Han K.S."/>
            <person name="Taeprayoon P."/>
            <person name="Yoon N."/>
            <person name="Somta P."/>
            <person name="Tanya P."/>
            <person name="Kim K.S."/>
            <person name="Gwag J.G."/>
            <person name="Moon J.K."/>
            <person name="Lee Y.H."/>
            <person name="Park B.S."/>
            <person name="Bombarely A."/>
            <person name="Doyle J.J."/>
            <person name="Jackson S.A."/>
            <person name="Schafleitner R."/>
            <person name="Srinives P."/>
            <person name="Varshney R.K."/>
            <person name="Lee S.H."/>
        </authorList>
    </citation>
    <scope>NUCLEOTIDE SEQUENCE [LARGE SCALE GENOMIC DNA]</scope>
    <source>
        <strain evidence="2">cv. VC1973A</strain>
    </source>
</reference>
<dbReference type="Gramene" id="Vradi08g10490.1">
    <property type="protein sequence ID" value="Vradi08g10490.1"/>
    <property type="gene ID" value="Vradi08g10490"/>
</dbReference>
<proteinExistence type="predicted"/>
<keyword evidence="2" id="KW-1185">Reference proteome</keyword>
<dbReference type="Proteomes" id="UP000087766">
    <property type="component" value="Chromosome 8"/>
</dbReference>
<evidence type="ECO:0000256" key="1">
    <source>
        <dbReference type="SAM" id="MobiDB-lite"/>
    </source>
</evidence>
<sequence length="107" mass="10603">MRSSNASSTGASNGNGGRHPVYCGGVGTVENGLALKGKDAELNFPDSASSLPVPGSSAARDIQIAAASAAAAVGAANDALSEGSRGGNVSISMAKKFRLFNDGWNSF</sequence>
<feature type="region of interest" description="Disordered" evidence="1">
    <location>
        <begin position="1"/>
        <end position="20"/>
    </location>
</feature>
<dbReference type="AlphaFoldDB" id="A0A3Q0FD27"/>
<gene>
    <name evidence="3" type="primary">LOC106770460</name>
</gene>
<protein>
    <submittedName>
        <fullName evidence="3">Ethylene-responsive transcription factor ERF024-like</fullName>
    </submittedName>
</protein>
<dbReference type="GeneID" id="106770460"/>
<evidence type="ECO:0000313" key="3">
    <source>
        <dbReference type="RefSeq" id="XP_022640524.1"/>
    </source>
</evidence>
<reference evidence="3" key="2">
    <citation type="submission" date="2025-08" db="UniProtKB">
        <authorList>
            <consortium name="RefSeq"/>
        </authorList>
    </citation>
    <scope>IDENTIFICATION</scope>
    <source>
        <tissue evidence="3">Leaf</tissue>
    </source>
</reference>
<accession>A0A3Q0FD27</accession>
<name>A0A3Q0FD27_VIGRR</name>
<feature type="compositionally biased region" description="Low complexity" evidence="1">
    <location>
        <begin position="1"/>
        <end position="12"/>
    </location>
</feature>
<organism evidence="2 3">
    <name type="scientific">Vigna radiata var. radiata</name>
    <name type="common">Mung bean</name>
    <name type="synonym">Phaseolus aureus</name>
    <dbReference type="NCBI Taxonomy" id="3916"/>
    <lineage>
        <taxon>Eukaryota</taxon>
        <taxon>Viridiplantae</taxon>
        <taxon>Streptophyta</taxon>
        <taxon>Embryophyta</taxon>
        <taxon>Tracheophyta</taxon>
        <taxon>Spermatophyta</taxon>
        <taxon>Magnoliopsida</taxon>
        <taxon>eudicotyledons</taxon>
        <taxon>Gunneridae</taxon>
        <taxon>Pentapetalae</taxon>
        <taxon>rosids</taxon>
        <taxon>fabids</taxon>
        <taxon>Fabales</taxon>
        <taxon>Fabaceae</taxon>
        <taxon>Papilionoideae</taxon>
        <taxon>50 kb inversion clade</taxon>
        <taxon>NPAAA clade</taxon>
        <taxon>indigoferoid/millettioid clade</taxon>
        <taxon>Phaseoleae</taxon>
        <taxon>Vigna</taxon>
    </lineage>
</organism>
<dbReference type="KEGG" id="vra:106770460"/>
<evidence type="ECO:0000313" key="2">
    <source>
        <dbReference type="Proteomes" id="UP000087766"/>
    </source>
</evidence>
<dbReference type="RefSeq" id="XP_022640524.1">
    <property type="nucleotide sequence ID" value="XM_022784803.1"/>
</dbReference>